<keyword evidence="3" id="KW-1185">Reference proteome</keyword>
<sequence>MSGGGASSPAPAGVCYPSPSVGSVRELAQRARVVVEGRVQPAPAGEEEERSETGEELSAAANWTSAAANASASSGNGSESASVRVRVQQVWAVKAGGLEKDSLISVLGDFGSCLRLKEDSRYLFFLEPTNSSSAFRASFPPLETGRNHKKEVGRALCRGCAYVYNYVHFEEFQALSTSTKSH</sequence>
<dbReference type="InParanoid" id="A0A6P8SJQ6"/>
<dbReference type="AlphaFoldDB" id="A0A6P8SJQ6"/>
<accession>A0A6P8SJQ6</accession>
<gene>
    <name evidence="4" type="primary">LOC117367803</name>
</gene>
<evidence type="ECO:0000259" key="2">
    <source>
        <dbReference type="Pfam" id="PF25518"/>
    </source>
</evidence>
<organism evidence="3 4">
    <name type="scientific">Geotrypetes seraphini</name>
    <name type="common">Gaboon caecilian</name>
    <name type="synonym">Caecilia seraphini</name>
    <dbReference type="NCBI Taxonomy" id="260995"/>
    <lineage>
        <taxon>Eukaryota</taxon>
        <taxon>Metazoa</taxon>
        <taxon>Chordata</taxon>
        <taxon>Craniata</taxon>
        <taxon>Vertebrata</taxon>
        <taxon>Euteleostomi</taxon>
        <taxon>Amphibia</taxon>
        <taxon>Gymnophiona</taxon>
        <taxon>Geotrypetes</taxon>
    </lineage>
</organism>
<dbReference type="Proteomes" id="UP000515159">
    <property type="component" value="Chromosome 1"/>
</dbReference>
<dbReference type="InterPro" id="IPR057909">
    <property type="entry name" value="NRG2_N"/>
</dbReference>
<dbReference type="KEGG" id="gsh:117367803"/>
<evidence type="ECO:0000313" key="3">
    <source>
        <dbReference type="Proteomes" id="UP000515159"/>
    </source>
</evidence>
<dbReference type="Pfam" id="PF25518">
    <property type="entry name" value="NRG2_N"/>
    <property type="match status" value="1"/>
</dbReference>
<dbReference type="OrthoDB" id="8747558at2759"/>
<dbReference type="RefSeq" id="XP_033816653.1">
    <property type="nucleotide sequence ID" value="XM_033960762.1"/>
</dbReference>
<protein>
    <submittedName>
        <fullName evidence="4">Pro-neuregulin-2, membrane-bound isoform-like</fullName>
    </submittedName>
</protein>
<feature type="region of interest" description="Disordered" evidence="1">
    <location>
        <begin position="38"/>
        <end position="59"/>
    </location>
</feature>
<name>A0A6P8SJQ6_GEOSA</name>
<evidence type="ECO:0000313" key="4">
    <source>
        <dbReference type="RefSeq" id="XP_033816653.1"/>
    </source>
</evidence>
<reference evidence="4" key="1">
    <citation type="submission" date="2025-08" db="UniProtKB">
        <authorList>
            <consortium name="RefSeq"/>
        </authorList>
    </citation>
    <scope>IDENTIFICATION</scope>
</reference>
<proteinExistence type="predicted"/>
<feature type="domain" description="Neuregulin 2 N-terminal" evidence="2">
    <location>
        <begin position="27"/>
        <end position="144"/>
    </location>
</feature>
<dbReference type="GeneID" id="117367803"/>
<evidence type="ECO:0000256" key="1">
    <source>
        <dbReference type="SAM" id="MobiDB-lite"/>
    </source>
</evidence>